<organism evidence="1 2">
    <name type="scientific">Cetraspora pellucida</name>
    <dbReference type="NCBI Taxonomy" id="1433469"/>
    <lineage>
        <taxon>Eukaryota</taxon>
        <taxon>Fungi</taxon>
        <taxon>Fungi incertae sedis</taxon>
        <taxon>Mucoromycota</taxon>
        <taxon>Glomeromycotina</taxon>
        <taxon>Glomeromycetes</taxon>
        <taxon>Diversisporales</taxon>
        <taxon>Gigasporaceae</taxon>
        <taxon>Cetraspora</taxon>
    </lineage>
</organism>
<proteinExistence type="predicted"/>
<dbReference type="EMBL" id="CAJVPW010037503">
    <property type="protein sequence ID" value="CAG8740092.1"/>
    <property type="molecule type" value="Genomic_DNA"/>
</dbReference>
<keyword evidence="2" id="KW-1185">Reference proteome</keyword>
<evidence type="ECO:0000313" key="1">
    <source>
        <dbReference type="EMBL" id="CAG8740092.1"/>
    </source>
</evidence>
<gene>
    <name evidence="1" type="ORF">SPELUC_LOCUS13732</name>
</gene>
<comment type="caution">
    <text evidence="1">The sequence shown here is derived from an EMBL/GenBank/DDBJ whole genome shotgun (WGS) entry which is preliminary data.</text>
</comment>
<name>A0ACA9QDP9_9GLOM</name>
<protein>
    <submittedName>
        <fullName evidence="1">8186_t:CDS:1</fullName>
    </submittedName>
</protein>
<dbReference type="Proteomes" id="UP000789366">
    <property type="component" value="Unassembled WGS sequence"/>
</dbReference>
<sequence length="43" mass="5108">EHQAVKTNMSYEESYITIQDDKLEIDELNKIRLQDSTESLHNK</sequence>
<feature type="non-terminal residue" evidence="1">
    <location>
        <position position="1"/>
    </location>
</feature>
<evidence type="ECO:0000313" key="2">
    <source>
        <dbReference type="Proteomes" id="UP000789366"/>
    </source>
</evidence>
<reference evidence="1" key="1">
    <citation type="submission" date="2021-06" db="EMBL/GenBank/DDBJ databases">
        <authorList>
            <person name="Kallberg Y."/>
            <person name="Tangrot J."/>
            <person name="Rosling A."/>
        </authorList>
    </citation>
    <scope>NUCLEOTIDE SEQUENCE</scope>
    <source>
        <strain evidence="1">28 12/20/2015</strain>
    </source>
</reference>
<feature type="non-terminal residue" evidence="1">
    <location>
        <position position="43"/>
    </location>
</feature>
<accession>A0ACA9QDP9</accession>